<organism evidence="2 3">
    <name type="scientific">Sphagnum jensenii</name>
    <dbReference type="NCBI Taxonomy" id="128206"/>
    <lineage>
        <taxon>Eukaryota</taxon>
        <taxon>Viridiplantae</taxon>
        <taxon>Streptophyta</taxon>
        <taxon>Embryophyta</taxon>
        <taxon>Bryophyta</taxon>
        <taxon>Sphagnophytina</taxon>
        <taxon>Sphagnopsida</taxon>
        <taxon>Sphagnales</taxon>
        <taxon>Sphagnaceae</taxon>
        <taxon>Sphagnum</taxon>
    </lineage>
</organism>
<evidence type="ECO:0000313" key="3">
    <source>
        <dbReference type="Proteomes" id="UP001497444"/>
    </source>
</evidence>
<feature type="compositionally biased region" description="Acidic residues" evidence="1">
    <location>
        <begin position="86"/>
        <end position="95"/>
    </location>
</feature>
<feature type="region of interest" description="Disordered" evidence="1">
    <location>
        <begin position="1"/>
        <end position="95"/>
    </location>
</feature>
<evidence type="ECO:0000313" key="2">
    <source>
        <dbReference type="EMBL" id="CAK9263082.1"/>
    </source>
</evidence>
<dbReference type="Proteomes" id="UP001497444">
    <property type="component" value="Chromosome 15"/>
</dbReference>
<feature type="compositionally biased region" description="Basic and acidic residues" evidence="1">
    <location>
        <begin position="11"/>
        <end position="33"/>
    </location>
</feature>
<protein>
    <submittedName>
        <fullName evidence="2">Uncharacterized protein</fullName>
    </submittedName>
</protein>
<sequence>MRKLRAIRNTTTDHGKLDARSDSKTNVRDDANALRHAPRNSDVVDGLSSLWEHGTNEQMIAQESESDSDSNEDSNEGTHPVGPVDGESEFGDTELEDLAMLEGPQQILQLTLEKQAGDFMEEEITDADDYADWIQWAADAEQSKQTLPEATSAA</sequence>
<proteinExistence type="predicted"/>
<accession>A0ABP0WC77</accession>
<reference evidence="2" key="1">
    <citation type="submission" date="2024-02" db="EMBL/GenBank/DDBJ databases">
        <authorList>
            <consortium name="ELIXIR-Norway"/>
            <consortium name="Elixir Norway"/>
        </authorList>
    </citation>
    <scope>NUCLEOTIDE SEQUENCE</scope>
</reference>
<name>A0ABP0WC77_9BRYO</name>
<evidence type="ECO:0000256" key="1">
    <source>
        <dbReference type="SAM" id="MobiDB-lite"/>
    </source>
</evidence>
<gene>
    <name evidence="2" type="ORF">CSSPJE1EN1_LOCUS8560</name>
</gene>
<feature type="compositionally biased region" description="Acidic residues" evidence="1">
    <location>
        <begin position="64"/>
        <end position="75"/>
    </location>
</feature>
<keyword evidence="3" id="KW-1185">Reference proteome</keyword>
<dbReference type="EMBL" id="OZ020110">
    <property type="protein sequence ID" value="CAK9263082.1"/>
    <property type="molecule type" value="Genomic_DNA"/>
</dbReference>